<evidence type="ECO:0000256" key="1">
    <source>
        <dbReference type="SAM" id="MobiDB-lite"/>
    </source>
</evidence>
<dbReference type="Proteomes" id="UP001150062">
    <property type="component" value="Unassembled WGS sequence"/>
</dbReference>
<proteinExistence type="predicted"/>
<reference evidence="2" key="1">
    <citation type="submission" date="2022-08" db="EMBL/GenBank/DDBJ databases">
        <title>Novel sulfate-reducing endosymbionts in the free-living metamonad Anaeramoeba.</title>
        <authorList>
            <person name="Jerlstrom-Hultqvist J."/>
            <person name="Cepicka I."/>
            <person name="Gallot-Lavallee L."/>
            <person name="Salas-Leiva D."/>
            <person name="Curtis B.A."/>
            <person name="Zahonova K."/>
            <person name="Pipaliya S."/>
            <person name="Dacks J."/>
            <person name="Roger A.J."/>
        </authorList>
    </citation>
    <scope>NUCLEOTIDE SEQUENCE</scope>
    <source>
        <strain evidence="2">Schooner1</strain>
    </source>
</reference>
<evidence type="ECO:0000313" key="3">
    <source>
        <dbReference type="Proteomes" id="UP001150062"/>
    </source>
</evidence>
<dbReference type="EMBL" id="JAOAOG010000302">
    <property type="protein sequence ID" value="KAJ6231193.1"/>
    <property type="molecule type" value="Genomic_DNA"/>
</dbReference>
<evidence type="ECO:0000313" key="2">
    <source>
        <dbReference type="EMBL" id="KAJ6231193.1"/>
    </source>
</evidence>
<organism evidence="2 3">
    <name type="scientific">Anaeramoeba flamelloides</name>
    <dbReference type="NCBI Taxonomy" id="1746091"/>
    <lineage>
        <taxon>Eukaryota</taxon>
        <taxon>Metamonada</taxon>
        <taxon>Anaeramoebidae</taxon>
        <taxon>Anaeramoeba</taxon>
    </lineage>
</organism>
<name>A0ABQ8XEW0_9EUKA</name>
<feature type="compositionally biased region" description="Basic residues" evidence="1">
    <location>
        <begin position="165"/>
        <end position="186"/>
    </location>
</feature>
<accession>A0ABQ8XEW0</accession>
<comment type="caution">
    <text evidence="2">The sequence shown here is derived from an EMBL/GenBank/DDBJ whole genome shotgun (WGS) entry which is preliminary data.</text>
</comment>
<keyword evidence="3" id="KW-1185">Reference proteome</keyword>
<protein>
    <submittedName>
        <fullName evidence="2">Uncharacterized protein</fullName>
    </submittedName>
</protein>
<feature type="region of interest" description="Disordered" evidence="1">
    <location>
        <begin position="151"/>
        <end position="186"/>
    </location>
</feature>
<sequence>MSISTVLSEDLQNRTDLEEIKTFFRKTKSFIDRFHQLRKLRSHCFVGLMENHLTREWIQENKNREASDAPNKIMIRKDCISDLSYLTQRSRRTIERGVSAFFKKNYKLTNCSFYSRNWLVFKIPSPKDEKKFQTRHKRYLRRKLLSQNKIEKLENENTTQSQNGQKKKKEKKVKKKKKNKMKKKNKKEFMCKRGNELKVPQKKMLELEMDGNLVNRKRKQPTHEVIQRPPIDFSENTISQKQQLKRKNHWNYGILKIDLFPSINTGQSNWLQHIENEFGLKC</sequence>
<gene>
    <name evidence="2" type="ORF">M0813_06139</name>
</gene>